<protein>
    <submittedName>
        <fullName evidence="1">Uncharacterized protein</fullName>
    </submittedName>
</protein>
<accession>A0A0E9V876</accession>
<organism evidence="1">
    <name type="scientific">Anguilla anguilla</name>
    <name type="common">European freshwater eel</name>
    <name type="synonym">Muraena anguilla</name>
    <dbReference type="NCBI Taxonomy" id="7936"/>
    <lineage>
        <taxon>Eukaryota</taxon>
        <taxon>Metazoa</taxon>
        <taxon>Chordata</taxon>
        <taxon>Craniata</taxon>
        <taxon>Vertebrata</taxon>
        <taxon>Euteleostomi</taxon>
        <taxon>Actinopterygii</taxon>
        <taxon>Neopterygii</taxon>
        <taxon>Teleostei</taxon>
        <taxon>Anguilliformes</taxon>
        <taxon>Anguillidae</taxon>
        <taxon>Anguilla</taxon>
    </lineage>
</organism>
<dbReference type="EMBL" id="GBXM01034356">
    <property type="protein sequence ID" value="JAH74221.1"/>
    <property type="molecule type" value="Transcribed_RNA"/>
</dbReference>
<dbReference type="AlphaFoldDB" id="A0A0E9V876"/>
<evidence type="ECO:0000313" key="1">
    <source>
        <dbReference type="EMBL" id="JAH74221.1"/>
    </source>
</evidence>
<reference evidence="1" key="1">
    <citation type="submission" date="2014-11" db="EMBL/GenBank/DDBJ databases">
        <authorList>
            <person name="Amaro Gonzalez C."/>
        </authorList>
    </citation>
    <scope>NUCLEOTIDE SEQUENCE</scope>
</reference>
<name>A0A0E9V876_ANGAN</name>
<proteinExistence type="predicted"/>
<sequence length="27" mass="3012">MNNLPHSHLIKKINSKIMIFLAGSCSN</sequence>
<reference evidence="1" key="2">
    <citation type="journal article" date="2015" name="Fish Shellfish Immunol.">
        <title>Early steps in the European eel (Anguilla anguilla)-Vibrio vulnificus interaction in the gills: Role of the RtxA13 toxin.</title>
        <authorList>
            <person name="Callol A."/>
            <person name="Pajuelo D."/>
            <person name="Ebbesson L."/>
            <person name="Teles M."/>
            <person name="MacKenzie S."/>
            <person name="Amaro C."/>
        </authorList>
    </citation>
    <scope>NUCLEOTIDE SEQUENCE</scope>
</reference>